<organism evidence="1 2">
    <name type="scientific">Dongia sedimenti</name>
    <dbReference type="NCBI Taxonomy" id="3064282"/>
    <lineage>
        <taxon>Bacteria</taxon>
        <taxon>Pseudomonadati</taxon>
        <taxon>Pseudomonadota</taxon>
        <taxon>Alphaproteobacteria</taxon>
        <taxon>Rhodospirillales</taxon>
        <taxon>Dongiaceae</taxon>
        <taxon>Dongia</taxon>
    </lineage>
</organism>
<evidence type="ECO:0000313" key="2">
    <source>
        <dbReference type="Proteomes" id="UP001230156"/>
    </source>
</evidence>
<keyword evidence="2" id="KW-1185">Reference proteome</keyword>
<dbReference type="EMBL" id="JAUYVI010000003">
    <property type="protein sequence ID" value="MDQ7248154.1"/>
    <property type="molecule type" value="Genomic_DNA"/>
</dbReference>
<dbReference type="Pfam" id="PF10706">
    <property type="entry name" value="Aminoglyc_resit"/>
    <property type="match status" value="1"/>
</dbReference>
<proteinExistence type="predicted"/>
<gene>
    <name evidence="1" type="ORF">Q8A70_10785</name>
</gene>
<dbReference type="InterPro" id="IPR019646">
    <property type="entry name" value="Aminoglyc_AdlTrfase"/>
</dbReference>
<evidence type="ECO:0008006" key="3">
    <source>
        <dbReference type="Google" id="ProtNLM"/>
    </source>
</evidence>
<name>A0ABU0YKB3_9PROT</name>
<dbReference type="RefSeq" id="WP_379955599.1">
    <property type="nucleotide sequence ID" value="NZ_JAUYVI010000003.1"/>
</dbReference>
<reference evidence="2" key="1">
    <citation type="submission" date="2023-08" db="EMBL/GenBank/DDBJ databases">
        <title>Rhodospirillaceae gen. nov., a novel taxon isolated from the Yangtze River Yuezi River estuary sludge.</title>
        <authorList>
            <person name="Ruan L."/>
        </authorList>
    </citation>
    <scope>NUCLEOTIDE SEQUENCE [LARGE SCALE GENOMIC DNA]</scope>
    <source>
        <strain evidence="2">R-7</strain>
    </source>
</reference>
<accession>A0ABU0YKB3</accession>
<dbReference type="SUPFAM" id="SSF81301">
    <property type="entry name" value="Nucleotidyltransferase"/>
    <property type="match status" value="1"/>
</dbReference>
<sequence>MDGRTSNDREFLKRVFARLQHAGFAPLLFGGWAEELLGLAPARVHRDVDLLLPADSFAALDRFLGSAAAGDWREIAAKRFAHKRALLAEGVMVEFTLVEPGPVTRFWGDVEFRWLEPLAHDGPLAIDGVALPTVSAANLLRYRELHRTTEPWRWRAGVAEGGAEF</sequence>
<comment type="caution">
    <text evidence="1">The sequence shown here is derived from an EMBL/GenBank/DDBJ whole genome shotgun (WGS) entry which is preliminary data.</text>
</comment>
<protein>
    <recommendedName>
        <fullName evidence="3">Nucleotidyltransferase family protein</fullName>
    </recommendedName>
</protein>
<dbReference type="Proteomes" id="UP001230156">
    <property type="component" value="Unassembled WGS sequence"/>
</dbReference>
<dbReference type="InterPro" id="IPR043519">
    <property type="entry name" value="NT_sf"/>
</dbReference>
<dbReference type="Gene3D" id="3.30.460.40">
    <property type="match status" value="1"/>
</dbReference>
<evidence type="ECO:0000313" key="1">
    <source>
        <dbReference type="EMBL" id="MDQ7248154.1"/>
    </source>
</evidence>